<dbReference type="InParanoid" id="A0A3N4KXE0"/>
<name>A0A3N4KXE0_9PEZI</name>
<evidence type="ECO:0000313" key="1">
    <source>
        <dbReference type="EMBL" id="RPB13011.1"/>
    </source>
</evidence>
<proteinExistence type="predicted"/>
<protein>
    <submittedName>
        <fullName evidence="1">Uncharacterized protein</fullName>
    </submittedName>
</protein>
<dbReference type="EMBL" id="ML119125">
    <property type="protein sequence ID" value="RPB13011.1"/>
    <property type="molecule type" value="Genomic_DNA"/>
</dbReference>
<dbReference type="Proteomes" id="UP000277580">
    <property type="component" value="Unassembled WGS sequence"/>
</dbReference>
<reference evidence="1 2" key="1">
    <citation type="journal article" date="2018" name="Nat. Ecol. Evol.">
        <title>Pezizomycetes genomes reveal the molecular basis of ectomycorrhizal truffle lifestyle.</title>
        <authorList>
            <person name="Murat C."/>
            <person name="Payen T."/>
            <person name="Noel B."/>
            <person name="Kuo A."/>
            <person name="Morin E."/>
            <person name="Chen J."/>
            <person name="Kohler A."/>
            <person name="Krizsan K."/>
            <person name="Balestrini R."/>
            <person name="Da Silva C."/>
            <person name="Montanini B."/>
            <person name="Hainaut M."/>
            <person name="Levati E."/>
            <person name="Barry K.W."/>
            <person name="Belfiori B."/>
            <person name="Cichocki N."/>
            <person name="Clum A."/>
            <person name="Dockter R.B."/>
            <person name="Fauchery L."/>
            <person name="Guy J."/>
            <person name="Iotti M."/>
            <person name="Le Tacon F."/>
            <person name="Lindquist E.A."/>
            <person name="Lipzen A."/>
            <person name="Malagnac F."/>
            <person name="Mello A."/>
            <person name="Molinier V."/>
            <person name="Miyauchi S."/>
            <person name="Poulain J."/>
            <person name="Riccioni C."/>
            <person name="Rubini A."/>
            <person name="Sitrit Y."/>
            <person name="Splivallo R."/>
            <person name="Traeger S."/>
            <person name="Wang M."/>
            <person name="Zifcakova L."/>
            <person name="Wipf D."/>
            <person name="Zambonelli A."/>
            <person name="Paolocci F."/>
            <person name="Nowrousian M."/>
            <person name="Ottonello S."/>
            <person name="Baldrian P."/>
            <person name="Spatafora J.W."/>
            <person name="Henrissat B."/>
            <person name="Nagy L.G."/>
            <person name="Aury J.M."/>
            <person name="Wincker P."/>
            <person name="Grigoriev I.V."/>
            <person name="Bonfante P."/>
            <person name="Martin F.M."/>
        </authorList>
    </citation>
    <scope>NUCLEOTIDE SEQUENCE [LARGE SCALE GENOMIC DNA]</scope>
    <source>
        <strain evidence="1 2">CCBAS932</strain>
    </source>
</reference>
<feature type="non-terminal residue" evidence="1">
    <location>
        <position position="298"/>
    </location>
</feature>
<gene>
    <name evidence="1" type="ORF">P167DRAFT_605296</name>
</gene>
<dbReference type="STRING" id="1392247.A0A3N4KXE0"/>
<sequence length="298" mass="32398">MLPPVPEETLSANPLFKALYEDLTTKILNPEDLTSRSSSRDHHVLDQELRTHRAELAKSQLLQRELETVTRGAGSSLLPDELQEIIDLAINAPRTPADLPLLSATIDDFHASLPLIGQAISRSLSDSALDIARIAYPDDTNPLLLDSKLDHLPADAAHRRKTLLHTTSHLTSLRSTITTLTQQVLSAYSTLTTLSLTHTHSSSGVLVAAQGAAVARAAHMAVVASSMEGKLGVLRAEAVRAVYDDAAVEALANYRVHLQDTRARLLARRRTVEGELERYAKAGSDMVGLVERYGAVMR</sequence>
<dbReference type="AlphaFoldDB" id="A0A3N4KXE0"/>
<organism evidence="1 2">
    <name type="scientific">Morchella conica CCBAS932</name>
    <dbReference type="NCBI Taxonomy" id="1392247"/>
    <lineage>
        <taxon>Eukaryota</taxon>
        <taxon>Fungi</taxon>
        <taxon>Dikarya</taxon>
        <taxon>Ascomycota</taxon>
        <taxon>Pezizomycotina</taxon>
        <taxon>Pezizomycetes</taxon>
        <taxon>Pezizales</taxon>
        <taxon>Morchellaceae</taxon>
        <taxon>Morchella</taxon>
    </lineage>
</organism>
<keyword evidence="2" id="KW-1185">Reference proteome</keyword>
<dbReference type="OrthoDB" id="66964at2759"/>
<accession>A0A3N4KXE0</accession>
<evidence type="ECO:0000313" key="2">
    <source>
        <dbReference type="Proteomes" id="UP000277580"/>
    </source>
</evidence>